<dbReference type="AlphaFoldDB" id="A0A9X4S7I2"/>
<organism evidence="2 3">
    <name type="scientific">Hydrogenophaga taeniospiralis CCUG 15921</name>
    <dbReference type="NCBI Taxonomy" id="1281780"/>
    <lineage>
        <taxon>Bacteria</taxon>
        <taxon>Pseudomonadati</taxon>
        <taxon>Pseudomonadota</taxon>
        <taxon>Betaproteobacteria</taxon>
        <taxon>Burkholderiales</taxon>
        <taxon>Comamonadaceae</taxon>
        <taxon>Hydrogenophaga</taxon>
    </lineage>
</organism>
<proteinExistence type="predicted"/>
<accession>A0A9X4S7I2</accession>
<dbReference type="Pfam" id="PF01814">
    <property type="entry name" value="Hemerythrin"/>
    <property type="match status" value="1"/>
</dbReference>
<evidence type="ECO:0000313" key="3">
    <source>
        <dbReference type="Proteomes" id="UP001152876"/>
    </source>
</evidence>
<protein>
    <submittedName>
        <fullName evidence="2">Hemerythrin HHE cation-binding protein</fullName>
    </submittedName>
</protein>
<evidence type="ECO:0000313" key="2">
    <source>
        <dbReference type="EMBL" id="MDG5974120.1"/>
    </source>
</evidence>
<dbReference type="Gene3D" id="1.20.120.520">
    <property type="entry name" value="nmb1532 protein domain like"/>
    <property type="match status" value="1"/>
</dbReference>
<dbReference type="Proteomes" id="UP001152876">
    <property type="component" value="Unassembled WGS sequence"/>
</dbReference>
<gene>
    <name evidence="2" type="ORF">H010_02587</name>
</gene>
<reference evidence="2" key="1">
    <citation type="submission" date="2013-01" db="EMBL/GenBank/DDBJ databases">
        <title>Genome draft of Hydrogenophaga taeniospiralis 2K1.</title>
        <authorList>
            <person name="Gomila M."/>
            <person name="Lalucat J."/>
        </authorList>
    </citation>
    <scope>NUCLEOTIDE SEQUENCE</scope>
    <source>
        <strain evidence="2">CCUG 15921</strain>
    </source>
</reference>
<dbReference type="InterPro" id="IPR012312">
    <property type="entry name" value="Hemerythrin-like"/>
</dbReference>
<dbReference type="CDD" id="cd12108">
    <property type="entry name" value="Hr-like"/>
    <property type="match status" value="1"/>
</dbReference>
<name>A0A9X4S7I2_9BURK</name>
<dbReference type="EMBL" id="AOGK01000002">
    <property type="protein sequence ID" value="MDG5974120.1"/>
    <property type="molecule type" value="Genomic_DNA"/>
</dbReference>
<dbReference type="OrthoDB" id="8560984at2"/>
<sequence>MNHEALRVIRDEHATLAAMLQSLTQMVKRGPDPEGKGGQHERFFDVLRAMLFYIDEFPEKHHHPKESDLLFPRVARVAPHVMAAIDQLERDHMQGEQNVRALMHLLMAWEYLGDTRRQAFEDEVARYVAFYLEHMRLEETVVLPEAENSLSDADWHALNAAFATNQDPLNGRIPRDPQFDRLFTRIVMLAPAPVGLGES</sequence>
<comment type="caution">
    <text evidence="2">The sequence shown here is derived from an EMBL/GenBank/DDBJ whole genome shotgun (WGS) entry which is preliminary data.</text>
</comment>
<feature type="domain" description="Hemerythrin-like" evidence="1">
    <location>
        <begin position="6"/>
        <end position="145"/>
    </location>
</feature>
<evidence type="ECO:0000259" key="1">
    <source>
        <dbReference type="Pfam" id="PF01814"/>
    </source>
</evidence>
<dbReference type="PANTHER" id="PTHR39966">
    <property type="entry name" value="BLL2471 PROTEIN-RELATED"/>
    <property type="match status" value="1"/>
</dbReference>
<dbReference type="PANTHER" id="PTHR39966:SF1">
    <property type="entry name" value="HEMERYTHRIN-LIKE DOMAIN-CONTAINING PROTEIN"/>
    <property type="match status" value="1"/>
</dbReference>
<keyword evidence="3" id="KW-1185">Reference proteome</keyword>
<dbReference type="GO" id="GO:0005886">
    <property type="term" value="C:plasma membrane"/>
    <property type="evidence" value="ECO:0007669"/>
    <property type="project" value="TreeGrafter"/>
</dbReference>
<dbReference type="RefSeq" id="WP_068170574.1">
    <property type="nucleotide sequence ID" value="NZ_AOGK01000002.1"/>
</dbReference>